<dbReference type="RefSeq" id="WP_114564435.1">
    <property type="nucleotide sequence ID" value="NZ_CP031088.1"/>
</dbReference>
<protein>
    <submittedName>
        <fullName evidence="2">Uncharacterized protein</fullName>
    </submittedName>
</protein>
<evidence type="ECO:0000313" key="3">
    <source>
        <dbReference type="Proteomes" id="UP000253689"/>
    </source>
</evidence>
<keyword evidence="1" id="KW-0812">Transmembrane</keyword>
<keyword evidence="1" id="KW-1133">Transmembrane helix</keyword>
<proteinExistence type="predicted"/>
<organism evidence="2 3">
    <name type="scientific">Spiroplasma phoeniceum P40</name>
    <dbReference type="NCBI Taxonomy" id="1276259"/>
    <lineage>
        <taxon>Bacteria</taxon>
        <taxon>Bacillati</taxon>
        <taxon>Mycoplasmatota</taxon>
        <taxon>Mollicutes</taxon>
        <taxon>Entomoplasmatales</taxon>
        <taxon>Spiroplasmataceae</taxon>
        <taxon>Spiroplasma</taxon>
    </lineage>
</organism>
<feature type="transmembrane region" description="Helical" evidence="1">
    <location>
        <begin position="15"/>
        <end position="38"/>
    </location>
</feature>
<dbReference type="Proteomes" id="UP000253689">
    <property type="component" value="Chromosome"/>
</dbReference>
<dbReference type="EMBL" id="CP031088">
    <property type="protein sequence ID" value="AXF95525.1"/>
    <property type="molecule type" value="Genomic_DNA"/>
</dbReference>
<gene>
    <name evidence="2" type="ORF">SDAV_00531</name>
</gene>
<keyword evidence="1" id="KW-0472">Membrane</keyword>
<evidence type="ECO:0000256" key="1">
    <source>
        <dbReference type="SAM" id="Phobius"/>
    </source>
</evidence>
<accession>A0A345DMT7</accession>
<name>A0A345DMT7_9MOLU</name>
<evidence type="ECO:0000313" key="2">
    <source>
        <dbReference type="EMBL" id="AXF95525.1"/>
    </source>
</evidence>
<keyword evidence="3" id="KW-1185">Reference proteome</keyword>
<dbReference type="AlphaFoldDB" id="A0A345DMT7"/>
<reference evidence="3" key="1">
    <citation type="submission" date="2018-07" db="EMBL/GenBank/DDBJ databases">
        <title>Complete Genome Sequence of Spiroplasma phoeniceum.</title>
        <authorList>
            <person name="Davis R.E."/>
            <person name="Shao J.Y."/>
            <person name="Zhao Y."/>
            <person name="Silver A."/>
            <person name="Stump z."/>
            <person name="Gasparich G."/>
        </authorList>
    </citation>
    <scope>NUCLEOTIDE SEQUENCE [LARGE SCALE GENOMIC DNA]</scope>
    <source>
        <strain evidence="3">P40</strain>
    </source>
</reference>
<sequence length="77" mass="8781">MLAETANKRNESLKYLINFLLSSLLFMPSYTLMATIALNSSTKAIIGNKIQFQINWFANQYEPDAVNEFNVFAITNK</sequence>
<dbReference type="KEGG" id="sphh:SDAV_00531"/>